<keyword evidence="1" id="KW-0472">Membrane</keyword>
<feature type="transmembrane region" description="Helical" evidence="1">
    <location>
        <begin position="66"/>
        <end position="84"/>
    </location>
</feature>
<dbReference type="EMBL" id="JBHUOV010000017">
    <property type="protein sequence ID" value="MFD2824790.1"/>
    <property type="molecule type" value="Genomic_DNA"/>
</dbReference>
<accession>A0ABW5WRD0</accession>
<proteinExistence type="predicted"/>
<protein>
    <submittedName>
        <fullName evidence="2">Uncharacterized protein</fullName>
    </submittedName>
</protein>
<evidence type="ECO:0000256" key="1">
    <source>
        <dbReference type="SAM" id="Phobius"/>
    </source>
</evidence>
<keyword evidence="1" id="KW-0812">Transmembrane</keyword>
<dbReference type="RefSeq" id="WP_183490112.1">
    <property type="nucleotide sequence ID" value="NZ_JBHUOV010000017.1"/>
</dbReference>
<evidence type="ECO:0000313" key="3">
    <source>
        <dbReference type="Proteomes" id="UP001597533"/>
    </source>
</evidence>
<dbReference type="Proteomes" id="UP001597533">
    <property type="component" value="Unassembled WGS sequence"/>
</dbReference>
<keyword evidence="3" id="KW-1185">Reference proteome</keyword>
<reference evidence="3" key="1">
    <citation type="journal article" date="2019" name="Int. J. Syst. Evol. Microbiol.">
        <title>The Global Catalogue of Microorganisms (GCM) 10K type strain sequencing project: providing services to taxonomists for standard genome sequencing and annotation.</title>
        <authorList>
            <consortium name="The Broad Institute Genomics Platform"/>
            <consortium name="The Broad Institute Genome Sequencing Center for Infectious Disease"/>
            <person name="Wu L."/>
            <person name="Ma J."/>
        </authorList>
    </citation>
    <scope>NUCLEOTIDE SEQUENCE [LARGE SCALE GENOMIC DNA]</scope>
    <source>
        <strain evidence="3">KCTC 32141</strain>
    </source>
</reference>
<evidence type="ECO:0000313" key="2">
    <source>
        <dbReference type="EMBL" id="MFD2824790.1"/>
    </source>
</evidence>
<name>A0ABW5WRD0_9FLAO</name>
<sequence length="85" mass="9626">MKESKKCDSLRTAYFKQSQAFDSLVESNNIMFASFEQTRSEKIELQVLLEKKETALKKLFQKPNKGWVIPLLVGITCGIVLSASL</sequence>
<comment type="caution">
    <text evidence="2">The sequence shown here is derived from an EMBL/GenBank/DDBJ whole genome shotgun (WGS) entry which is preliminary data.</text>
</comment>
<gene>
    <name evidence="2" type="ORF">ACFS5M_13995</name>
</gene>
<keyword evidence="1" id="KW-1133">Transmembrane helix</keyword>
<organism evidence="2 3">
    <name type="scientific">Lacinutrix iliipiscaria</name>
    <dbReference type="NCBI Taxonomy" id="1230532"/>
    <lineage>
        <taxon>Bacteria</taxon>
        <taxon>Pseudomonadati</taxon>
        <taxon>Bacteroidota</taxon>
        <taxon>Flavobacteriia</taxon>
        <taxon>Flavobacteriales</taxon>
        <taxon>Flavobacteriaceae</taxon>
        <taxon>Lacinutrix</taxon>
    </lineage>
</organism>